<evidence type="ECO:0000256" key="1">
    <source>
        <dbReference type="SAM" id="MobiDB-lite"/>
    </source>
</evidence>
<dbReference type="Proteomes" id="UP001066276">
    <property type="component" value="Chromosome 6"/>
</dbReference>
<reference evidence="2" key="1">
    <citation type="journal article" date="2022" name="bioRxiv">
        <title>Sequencing and chromosome-scale assembly of the giantPleurodeles waltlgenome.</title>
        <authorList>
            <person name="Brown T."/>
            <person name="Elewa A."/>
            <person name="Iarovenko S."/>
            <person name="Subramanian E."/>
            <person name="Araus A.J."/>
            <person name="Petzold A."/>
            <person name="Susuki M."/>
            <person name="Suzuki K.-i.T."/>
            <person name="Hayashi T."/>
            <person name="Toyoda A."/>
            <person name="Oliveira C."/>
            <person name="Osipova E."/>
            <person name="Leigh N.D."/>
            <person name="Simon A."/>
            <person name="Yun M.H."/>
        </authorList>
    </citation>
    <scope>NUCLEOTIDE SEQUENCE</scope>
    <source>
        <strain evidence="2">20211129_DDA</strain>
        <tissue evidence="2">Liver</tissue>
    </source>
</reference>
<comment type="caution">
    <text evidence="2">The sequence shown here is derived from an EMBL/GenBank/DDBJ whole genome shotgun (WGS) entry which is preliminary data.</text>
</comment>
<gene>
    <name evidence="2" type="ORF">NDU88_005916</name>
</gene>
<protein>
    <submittedName>
        <fullName evidence="2">Uncharacterized protein</fullName>
    </submittedName>
</protein>
<sequence length="122" mass="13276">MGSKHARLASDAPMSQADFCSHSEPWRITKTHGMDWAFQKLSEGPEKNPQPRPVPPLPKQLRKAPEYYRDSSLGSEAKSSSQPKTAAVVQGESTRQLPALGPRNQPPGEPVGDTSKGDLESK</sequence>
<keyword evidence="3" id="KW-1185">Reference proteome</keyword>
<feature type="region of interest" description="Disordered" evidence="1">
    <location>
        <begin position="34"/>
        <end position="122"/>
    </location>
</feature>
<dbReference type="AlphaFoldDB" id="A0AAV7QGF2"/>
<dbReference type="EMBL" id="JANPWB010000010">
    <property type="protein sequence ID" value="KAJ1139546.1"/>
    <property type="molecule type" value="Genomic_DNA"/>
</dbReference>
<name>A0AAV7QGF2_PLEWA</name>
<organism evidence="2 3">
    <name type="scientific">Pleurodeles waltl</name>
    <name type="common">Iberian ribbed newt</name>
    <dbReference type="NCBI Taxonomy" id="8319"/>
    <lineage>
        <taxon>Eukaryota</taxon>
        <taxon>Metazoa</taxon>
        <taxon>Chordata</taxon>
        <taxon>Craniata</taxon>
        <taxon>Vertebrata</taxon>
        <taxon>Euteleostomi</taxon>
        <taxon>Amphibia</taxon>
        <taxon>Batrachia</taxon>
        <taxon>Caudata</taxon>
        <taxon>Salamandroidea</taxon>
        <taxon>Salamandridae</taxon>
        <taxon>Pleurodelinae</taxon>
        <taxon>Pleurodeles</taxon>
    </lineage>
</organism>
<feature type="compositionally biased region" description="Pro residues" evidence="1">
    <location>
        <begin position="48"/>
        <end position="58"/>
    </location>
</feature>
<proteinExistence type="predicted"/>
<evidence type="ECO:0000313" key="3">
    <source>
        <dbReference type="Proteomes" id="UP001066276"/>
    </source>
</evidence>
<accession>A0AAV7QGF2</accession>
<evidence type="ECO:0000313" key="2">
    <source>
        <dbReference type="EMBL" id="KAJ1139546.1"/>
    </source>
</evidence>
<feature type="compositionally biased region" description="Polar residues" evidence="1">
    <location>
        <begin position="72"/>
        <end position="84"/>
    </location>
</feature>